<proteinExistence type="predicted"/>
<dbReference type="EMBL" id="CAADRP010002296">
    <property type="protein sequence ID" value="VFU65566.1"/>
    <property type="molecule type" value="Genomic_DNA"/>
</dbReference>
<organism evidence="1">
    <name type="scientific">Salix viminalis</name>
    <name type="common">Common osier</name>
    <name type="synonym">Basket willow</name>
    <dbReference type="NCBI Taxonomy" id="40686"/>
    <lineage>
        <taxon>Eukaryota</taxon>
        <taxon>Viridiplantae</taxon>
        <taxon>Streptophyta</taxon>
        <taxon>Embryophyta</taxon>
        <taxon>Tracheophyta</taxon>
        <taxon>Spermatophyta</taxon>
        <taxon>Magnoliopsida</taxon>
        <taxon>eudicotyledons</taxon>
        <taxon>Gunneridae</taxon>
        <taxon>Pentapetalae</taxon>
        <taxon>rosids</taxon>
        <taxon>fabids</taxon>
        <taxon>Malpighiales</taxon>
        <taxon>Salicaceae</taxon>
        <taxon>Saliceae</taxon>
        <taxon>Salix</taxon>
    </lineage>
</organism>
<accession>A0A6N2NHG8</accession>
<name>A0A6N2NHG8_SALVM</name>
<reference evidence="1" key="1">
    <citation type="submission" date="2019-03" db="EMBL/GenBank/DDBJ databases">
        <authorList>
            <person name="Mank J."/>
            <person name="Almeida P."/>
        </authorList>
    </citation>
    <scope>NUCLEOTIDE SEQUENCE</scope>
    <source>
        <strain evidence="1">78183</strain>
    </source>
</reference>
<dbReference type="AlphaFoldDB" id="A0A6N2NHG8"/>
<evidence type="ECO:0000313" key="1">
    <source>
        <dbReference type="EMBL" id="VFU65566.1"/>
    </source>
</evidence>
<gene>
    <name evidence="1" type="ORF">SVIM_LOCUS503352</name>
</gene>
<protein>
    <submittedName>
        <fullName evidence="1">Uncharacterized protein</fullName>
    </submittedName>
</protein>
<sequence length="106" mass="11384">MVAIQTSVLAGTIIGGIRSASFIPRLLRSQLAVRSSDSASNVAGSIRWSNLMKGKEVAGNVLMGTIGGEGSLSQIPILVLQVFYPIINVPNYFHSLVPMYIHPLLY</sequence>